<evidence type="ECO:0000256" key="1">
    <source>
        <dbReference type="ARBA" id="ARBA00023015"/>
    </source>
</evidence>
<dbReference type="GO" id="GO:0046278">
    <property type="term" value="P:3,4-dihydroxybenzoate metabolic process"/>
    <property type="evidence" value="ECO:0007669"/>
    <property type="project" value="InterPro"/>
</dbReference>
<dbReference type="GO" id="GO:0003677">
    <property type="term" value="F:DNA binding"/>
    <property type="evidence" value="ECO:0007669"/>
    <property type="project" value="UniProtKB-KW"/>
</dbReference>
<dbReference type="Pfam" id="PF01614">
    <property type="entry name" value="IclR_C"/>
    <property type="match status" value="1"/>
</dbReference>
<dbReference type="PANTHER" id="PTHR30136">
    <property type="entry name" value="HELIX-TURN-HELIX TRANSCRIPTIONAL REGULATOR, ICLR FAMILY"/>
    <property type="match status" value="1"/>
</dbReference>
<accession>A0A060I992</accession>
<dbReference type="HOGENOM" id="CLU_062618_0_1_5"/>
<dbReference type="InterPro" id="IPR029016">
    <property type="entry name" value="GAF-like_dom_sf"/>
</dbReference>
<dbReference type="SMART" id="SM00346">
    <property type="entry name" value="HTH_ICLR"/>
    <property type="match status" value="1"/>
</dbReference>
<dbReference type="InterPro" id="IPR012794">
    <property type="entry name" value="PcaR_PcaU"/>
</dbReference>
<dbReference type="InterPro" id="IPR005471">
    <property type="entry name" value="Tscrpt_reg_IclR_N"/>
</dbReference>
<evidence type="ECO:0000259" key="5">
    <source>
        <dbReference type="PROSITE" id="PS51078"/>
    </source>
</evidence>
<keyword evidence="6" id="KW-0614">Plasmid</keyword>
<dbReference type="EMBL" id="CP006989">
    <property type="protein sequence ID" value="AIC30274.1"/>
    <property type="molecule type" value="Genomic_DNA"/>
</dbReference>
<dbReference type="GO" id="GO:0003700">
    <property type="term" value="F:DNA-binding transcription factor activity"/>
    <property type="evidence" value="ECO:0007669"/>
    <property type="project" value="TreeGrafter"/>
</dbReference>
<dbReference type="Proteomes" id="UP000027180">
    <property type="component" value="Plasmid pRetIE4771c"/>
</dbReference>
<feature type="domain" description="HTH iclR-type" evidence="4">
    <location>
        <begin position="7"/>
        <end position="67"/>
    </location>
</feature>
<dbReference type="Gene3D" id="3.30.450.40">
    <property type="match status" value="1"/>
</dbReference>
<dbReference type="RefSeq" id="WP_040141036.1">
    <property type="nucleotide sequence ID" value="NZ_CP006989.1"/>
</dbReference>
<dbReference type="Pfam" id="PF09339">
    <property type="entry name" value="HTH_IclR"/>
    <property type="match status" value="1"/>
</dbReference>
<evidence type="ECO:0000313" key="7">
    <source>
        <dbReference type="Proteomes" id="UP000027180"/>
    </source>
</evidence>
<protein>
    <submittedName>
        <fullName evidence="6">Pca operon transcriptional regulator PcaR</fullName>
    </submittedName>
</protein>
<dbReference type="InterPro" id="IPR050707">
    <property type="entry name" value="HTH_MetabolicPath_Reg"/>
</dbReference>
<dbReference type="Gene3D" id="1.10.10.10">
    <property type="entry name" value="Winged helix-like DNA-binding domain superfamily/Winged helix DNA-binding domain"/>
    <property type="match status" value="1"/>
</dbReference>
<keyword evidence="1" id="KW-0805">Transcription regulation</keyword>
<dbReference type="NCBIfam" id="TIGR02431">
    <property type="entry name" value="pcaR_pcaU"/>
    <property type="match status" value="1"/>
</dbReference>
<dbReference type="InterPro" id="IPR036390">
    <property type="entry name" value="WH_DNA-bd_sf"/>
</dbReference>
<feature type="domain" description="IclR-ED" evidence="5">
    <location>
        <begin position="68"/>
        <end position="252"/>
    </location>
</feature>
<dbReference type="PROSITE" id="PS51078">
    <property type="entry name" value="ICLR_ED"/>
    <property type="match status" value="1"/>
</dbReference>
<keyword evidence="3" id="KW-0804">Transcription</keyword>
<dbReference type="InterPro" id="IPR014757">
    <property type="entry name" value="Tscrpt_reg_IclR_C"/>
</dbReference>
<evidence type="ECO:0000256" key="3">
    <source>
        <dbReference type="ARBA" id="ARBA00023163"/>
    </source>
</evidence>
<dbReference type="OrthoDB" id="9807558at2"/>
<evidence type="ECO:0000259" key="4">
    <source>
        <dbReference type="PROSITE" id="PS51077"/>
    </source>
</evidence>
<dbReference type="AlphaFoldDB" id="A0A060I992"/>
<sequence length="252" mass="27669">MRETDFVSGFARGLKVIEAFGETRQRLSIAEASKLTELDRATVRRSLLTLAELGYADYDGKFFTLTPKILRLGHAYLSATPLPALLQPHLDHLSERAGQSASASVLDGIEIVYIARASQRRVMSINLTPGSRLPAYCASMGRVLLAALSEREARAVLARSELKQNTAKTKTDPEELIAEFRRVRAEGYAIIDQELEIGLCSIAVPVENDRGETVAAINIGAPAALVPAAEMKERYLKLLQETQAALRPMLHR</sequence>
<dbReference type="SUPFAM" id="SSF55781">
    <property type="entry name" value="GAF domain-like"/>
    <property type="match status" value="1"/>
</dbReference>
<dbReference type="PANTHER" id="PTHR30136:SF34">
    <property type="entry name" value="TRANSCRIPTIONAL REGULATOR"/>
    <property type="match status" value="1"/>
</dbReference>
<evidence type="ECO:0000313" key="6">
    <source>
        <dbReference type="EMBL" id="AIC30274.1"/>
    </source>
</evidence>
<dbReference type="SUPFAM" id="SSF46785">
    <property type="entry name" value="Winged helix' DNA-binding domain"/>
    <property type="match status" value="1"/>
</dbReference>
<dbReference type="PROSITE" id="PS51077">
    <property type="entry name" value="HTH_ICLR"/>
    <property type="match status" value="1"/>
</dbReference>
<evidence type="ECO:0000256" key="2">
    <source>
        <dbReference type="ARBA" id="ARBA00023125"/>
    </source>
</evidence>
<dbReference type="InterPro" id="IPR036388">
    <property type="entry name" value="WH-like_DNA-bd_sf"/>
</dbReference>
<geneLocation type="plasmid" evidence="6 7">
    <name>pRetIE4771c</name>
</geneLocation>
<keyword evidence="2" id="KW-0238">DNA-binding</keyword>
<proteinExistence type="predicted"/>
<dbReference type="GO" id="GO:0045892">
    <property type="term" value="P:negative regulation of DNA-templated transcription"/>
    <property type="evidence" value="ECO:0007669"/>
    <property type="project" value="TreeGrafter"/>
</dbReference>
<dbReference type="KEGG" id="rei:IE4771_PC00149"/>
<organism evidence="6 7">
    <name type="scientific">Rhizobium etli bv. mimosae str. IE4771</name>
    <dbReference type="NCBI Taxonomy" id="1432050"/>
    <lineage>
        <taxon>Bacteria</taxon>
        <taxon>Pseudomonadati</taxon>
        <taxon>Pseudomonadota</taxon>
        <taxon>Alphaproteobacteria</taxon>
        <taxon>Hyphomicrobiales</taxon>
        <taxon>Rhizobiaceae</taxon>
        <taxon>Rhizobium/Agrobacterium group</taxon>
        <taxon>Rhizobium</taxon>
    </lineage>
</organism>
<reference evidence="6 7" key="1">
    <citation type="submission" date="2013-12" db="EMBL/GenBank/DDBJ databases">
        <title>Complete genome sequence of Rhizobium etli bv. mimosae IE4771.</title>
        <authorList>
            <person name="Bustos P."/>
            <person name="Santamaria R.I."/>
            <person name="Lozano L."/>
            <person name="Ormeno-Orrillo E."/>
            <person name="Rogel M.A."/>
            <person name="Romero D."/>
            <person name="Cevallos M.A."/>
            <person name="Martinez-Romero E."/>
            <person name="Gonzalez V."/>
        </authorList>
    </citation>
    <scope>NUCLEOTIDE SEQUENCE [LARGE SCALE GENOMIC DNA]</scope>
    <source>
        <strain evidence="6 7">IE4771</strain>
        <plasmid evidence="7">Plasmid pRetIE4771c</plasmid>
    </source>
</reference>
<name>A0A060I992_RHIET</name>
<dbReference type="GO" id="GO:0045893">
    <property type="term" value="P:positive regulation of DNA-templated transcription"/>
    <property type="evidence" value="ECO:0007669"/>
    <property type="project" value="InterPro"/>
</dbReference>
<gene>
    <name evidence="6" type="primary">pcaR</name>
    <name evidence="6" type="synonym">pcaU</name>
    <name evidence="6" type="ORF">IE4771_PC00149</name>
</gene>